<keyword evidence="12" id="KW-1185">Reference proteome</keyword>
<keyword evidence="3" id="KW-0227">DNA damage</keyword>
<keyword evidence="8" id="KW-0511">Multifunctional enzyme</keyword>
<keyword evidence="6" id="KW-0234">DNA repair</keyword>
<keyword evidence="9" id="KW-0326">Glycosidase</keyword>
<dbReference type="RefSeq" id="WP_268044335.1">
    <property type="nucleotide sequence ID" value="NZ_CP104064.1"/>
</dbReference>
<dbReference type="InterPro" id="IPR035937">
    <property type="entry name" value="FPG_N"/>
</dbReference>
<dbReference type="PROSITE" id="PS51068">
    <property type="entry name" value="FPG_CAT"/>
    <property type="match status" value="1"/>
</dbReference>
<evidence type="ECO:0000256" key="2">
    <source>
        <dbReference type="ARBA" id="ARBA00009409"/>
    </source>
</evidence>
<dbReference type="Gene3D" id="1.10.8.50">
    <property type="match status" value="1"/>
</dbReference>
<evidence type="ECO:0000313" key="12">
    <source>
        <dbReference type="Proteomes" id="UP001164803"/>
    </source>
</evidence>
<comment type="similarity">
    <text evidence="2">Belongs to the FPG family.</text>
</comment>
<organism evidence="11 12">
    <name type="scientific">Alicyclobacillus dauci</name>
    <dbReference type="NCBI Taxonomy" id="1475485"/>
    <lineage>
        <taxon>Bacteria</taxon>
        <taxon>Bacillati</taxon>
        <taxon>Bacillota</taxon>
        <taxon>Bacilli</taxon>
        <taxon>Bacillales</taxon>
        <taxon>Alicyclobacillaceae</taxon>
        <taxon>Alicyclobacillus</taxon>
    </lineage>
</organism>
<proteinExistence type="inferred from homology"/>
<protein>
    <recommendedName>
        <fullName evidence="10">Formamidopyrimidine-DNA glycosylase catalytic domain-containing protein</fullName>
    </recommendedName>
</protein>
<evidence type="ECO:0000256" key="8">
    <source>
        <dbReference type="ARBA" id="ARBA00023268"/>
    </source>
</evidence>
<dbReference type="EMBL" id="CP104064">
    <property type="protein sequence ID" value="WAH36933.1"/>
    <property type="molecule type" value="Genomic_DNA"/>
</dbReference>
<accession>A0ABY6Z341</accession>
<evidence type="ECO:0000259" key="10">
    <source>
        <dbReference type="PROSITE" id="PS51068"/>
    </source>
</evidence>
<evidence type="ECO:0000256" key="9">
    <source>
        <dbReference type="ARBA" id="ARBA00023295"/>
    </source>
</evidence>
<evidence type="ECO:0000256" key="1">
    <source>
        <dbReference type="ARBA" id="ARBA00001668"/>
    </source>
</evidence>
<feature type="domain" description="Formamidopyrimidine-DNA glycosylase catalytic" evidence="10">
    <location>
        <begin position="2"/>
        <end position="114"/>
    </location>
</feature>
<gene>
    <name evidence="11" type="ORF">NZD86_22695</name>
</gene>
<dbReference type="InterPro" id="IPR015886">
    <property type="entry name" value="H2TH_FPG"/>
</dbReference>
<dbReference type="PANTHER" id="PTHR22993:SF9">
    <property type="entry name" value="FORMAMIDOPYRIMIDINE-DNA GLYCOSYLASE"/>
    <property type="match status" value="1"/>
</dbReference>
<evidence type="ECO:0000256" key="5">
    <source>
        <dbReference type="ARBA" id="ARBA00023125"/>
    </source>
</evidence>
<keyword evidence="7" id="KW-0456">Lyase</keyword>
<sequence length="185" mass="21268">MPELPEMETYRSLLLQTVVNQRVTVAHVQREKSINVPVTEFKRRVEGRRIGNITRRGKHILFWLDSQDILLLHLMLGGWMYYGTMADKPDHDSQVDLTLENDHTLFFLGLRLGYLHVIDMPSLTERLRDMGPEPLDPAFTADDLRTALTHKRGSLKSALTDQHCISGIGNRYSDEIFASRPVFSH</sequence>
<dbReference type="SMART" id="SM00898">
    <property type="entry name" value="Fapy_DNA_glyco"/>
    <property type="match status" value="1"/>
</dbReference>
<evidence type="ECO:0000256" key="7">
    <source>
        <dbReference type="ARBA" id="ARBA00023239"/>
    </source>
</evidence>
<dbReference type="Pfam" id="PF06831">
    <property type="entry name" value="H2TH"/>
    <property type="match status" value="1"/>
</dbReference>
<dbReference type="PANTHER" id="PTHR22993">
    <property type="entry name" value="FORMAMIDOPYRIMIDINE-DNA GLYCOSYLASE"/>
    <property type="match status" value="1"/>
</dbReference>
<dbReference type="Pfam" id="PF01149">
    <property type="entry name" value="Fapy_DNA_glyco"/>
    <property type="match status" value="1"/>
</dbReference>
<comment type="catalytic activity">
    <reaction evidence="1">
        <text>Hydrolysis of DNA containing ring-opened 7-methylguanine residues, releasing 2,6-diamino-4-hydroxy-5-(N-methyl)formamidopyrimidine.</text>
        <dbReference type="EC" id="3.2.2.23"/>
    </reaction>
</comment>
<name>A0ABY6Z341_9BACL</name>
<dbReference type="Proteomes" id="UP001164803">
    <property type="component" value="Chromosome"/>
</dbReference>
<evidence type="ECO:0000256" key="4">
    <source>
        <dbReference type="ARBA" id="ARBA00022801"/>
    </source>
</evidence>
<keyword evidence="5" id="KW-0238">DNA-binding</keyword>
<reference evidence="11" key="1">
    <citation type="submission" date="2022-08" db="EMBL/GenBank/DDBJ databases">
        <title>Alicyclobacillus dauci DSM2870, complete genome.</title>
        <authorList>
            <person name="Wang Q."/>
            <person name="Cai R."/>
            <person name="Wang Z."/>
        </authorList>
    </citation>
    <scope>NUCLEOTIDE SEQUENCE</scope>
    <source>
        <strain evidence="11">DSM 28700</strain>
    </source>
</reference>
<evidence type="ECO:0000256" key="3">
    <source>
        <dbReference type="ARBA" id="ARBA00022763"/>
    </source>
</evidence>
<evidence type="ECO:0000256" key="6">
    <source>
        <dbReference type="ARBA" id="ARBA00023204"/>
    </source>
</evidence>
<dbReference type="Gene3D" id="3.20.190.10">
    <property type="entry name" value="MutM-like, N-terminal"/>
    <property type="match status" value="1"/>
</dbReference>
<evidence type="ECO:0000313" key="11">
    <source>
        <dbReference type="EMBL" id="WAH36933.1"/>
    </source>
</evidence>
<keyword evidence="4" id="KW-0378">Hydrolase</keyword>
<dbReference type="InterPro" id="IPR010979">
    <property type="entry name" value="Ribosomal_uS13-like_H2TH"/>
</dbReference>
<dbReference type="SUPFAM" id="SSF46946">
    <property type="entry name" value="S13-like H2TH domain"/>
    <property type="match status" value="1"/>
</dbReference>
<dbReference type="InterPro" id="IPR012319">
    <property type="entry name" value="FPG_cat"/>
</dbReference>
<dbReference type="SUPFAM" id="SSF81624">
    <property type="entry name" value="N-terminal domain of MutM-like DNA repair proteins"/>
    <property type="match status" value="1"/>
</dbReference>